<dbReference type="InterPro" id="IPR023395">
    <property type="entry name" value="MCP_dom_sf"/>
</dbReference>
<evidence type="ECO:0000256" key="1">
    <source>
        <dbReference type="ARBA" id="ARBA00004141"/>
    </source>
</evidence>
<dbReference type="PROSITE" id="PS50920">
    <property type="entry name" value="SOLCAR"/>
    <property type="match status" value="3"/>
</dbReference>
<comment type="subcellular location">
    <subcellularLocation>
        <location evidence="1">Membrane</location>
        <topology evidence="1">Multi-pass membrane protein</topology>
    </subcellularLocation>
</comment>
<keyword evidence="10" id="KW-1185">Reference proteome</keyword>
<feature type="repeat" description="Solcar" evidence="6">
    <location>
        <begin position="57"/>
        <end position="158"/>
    </location>
</feature>
<dbReference type="InterPro" id="IPR002067">
    <property type="entry name" value="MCP"/>
</dbReference>
<evidence type="ECO:0000256" key="3">
    <source>
        <dbReference type="ARBA" id="ARBA00022692"/>
    </source>
</evidence>
<keyword evidence="4" id="KW-0677">Repeat</keyword>
<comment type="similarity">
    <text evidence="7">Belongs to the mitochondrial carrier (TC 2.A.29) family.</text>
</comment>
<sequence>MSTAAYADGQESQQFPVVATPAVSSPRSLAALAAPTVPPSSSATNPVSQRSDKQSFVDGLKYGAAGGIAGAFAKSCTAPLARLTILYQVQGFTTTAAAAGPAGQAEGVTHPPKLRHAFLQVVRREGVAALWKGNLATILHRLPYSSINFYTYEHANKFLVQRLPPGTDFARTMAAGGLAGLVACSAAYPLDLVRTRLAVQTQGHYYHGILPTLQRIVADEGAVGLYRGLGATLLQVVPSLALNFSLLASGCISGFLTATVTFPLDVVRRRMQVYGRQHQGEPVSYSRVIRQVQQQGGLKGFYTGILPEYCKVVPGVAIAFCTYEQLKKWLQAQ</sequence>
<evidence type="ECO:0000256" key="4">
    <source>
        <dbReference type="ARBA" id="ARBA00022737"/>
    </source>
</evidence>
<feature type="repeat" description="Solcar" evidence="6">
    <location>
        <begin position="167"/>
        <end position="253"/>
    </location>
</feature>
<keyword evidence="5 6" id="KW-0472">Membrane</keyword>
<dbReference type="PRINTS" id="PR00926">
    <property type="entry name" value="MITOCARRIER"/>
</dbReference>
<dbReference type="Proteomes" id="UP001244341">
    <property type="component" value="Chromosome 9b"/>
</dbReference>
<evidence type="ECO:0000313" key="9">
    <source>
        <dbReference type="EMBL" id="WIA18071.1"/>
    </source>
</evidence>
<evidence type="ECO:0000256" key="6">
    <source>
        <dbReference type="PROSITE-ProRule" id="PRU00282"/>
    </source>
</evidence>
<name>A0ABY8U9C9_TETOB</name>
<keyword evidence="2 7" id="KW-0813">Transport</keyword>
<reference evidence="9 10" key="1">
    <citation type="submission" date="2023-05" db="EMBL/GenBank/DDBJ databases">
        <title>A 100% complete, gapless, phased diploid assembly of the Scenedesmus obliquus UTEX 3031 genome.</title>
        <authorList>
            <person name="Biondi T.C."/>
            <person name="Hanschen E.R."/>
            <person name="Kwon T."/>
            <person name="Eng W."/>
            <person name="Kruse C.P.S."/>
            <person name="Koehler S.I."/>
            <person name="Kunde Y."/>
            <person name="Gleasner C.D."/>
            <person name="You Mak K.T."/>
            <person name="Polle J."/>
            <person name="Hovde B.T."/>
            <person name="Starkenburg S.R."/>
        </authorList>
    </citation>
    <scope>NUCLEOTIDE SEQUENCE [LARGE SCALE GENOMIC DNA]</scope>
    <source>
        <strain evidence="9 10">DOE0152z</strain>
    </source>
</reference>
<dbReference type="Gene3D" id="1.50.40.10">
    <property type="entry name" value="Mitochondrial carrier domain"/>
    <property type="match status" value="2"/>
</dbReference>
<dbReference type="EMBL" id="CP126216">
    <property type="protein sequence ID" value="WIA18071.1"/>
    <property type="molecule type" value="Genomic_DNA"/>
</dbReference>
<dbReference type="SUPFAM" id="SSF103506">
    <property type="entry name" value="Mitochondrial carrier"/>
    <property type="match status" value="1"/>
</dbReference>
<gene>
    <name evidence="9" type="ORF">OEZ85_009552</name>
</gene>
<accession>A0ABY8U9C9</accession>
<dbReference type="Pfam" id="PF00153">
    <property type="entry name" value="Mito_carr"/>
    <property type="match status" value="3"/>
</dbReference>
<evidence type="ECO:0000313" key="10">
    <source>
        <dbReference type="Proteomes" id="UP001244341"/>
    </source>
</evidence>
<feature type="region of interest" description="Disordered" evidence="8">
    <location>
        <begin position="33"/>
        <end position="52"/>
    </location>
</feature>
<evidence type="ECO:0000256" key="8">
    <source>
        <dbReference type="SAM" id="MobiDB-lite"/>
    </source>
</evidence>
<feature type="repeat" description="Solcar" evidence="6">
    <location>
        <begin position="254"/>
        <end position="329"/>
    </location>
</feature>
<proteinExistence type="inferred from homology"/>
<evidence type="ECO:0000256" key="5">
    <source>
        <dbReference type="ARBA" id="ARBA00023136"/>
    </source>
</evidence>
<dbReference type="PANTHER" id="PTHR24089">
    <property type="entry name" value="SOLUTE CARRIER FAMILY 25"/>
    <property type="match status" value="1"/>
</dbReference>
<organism evidence="9 10">
    <name type="scientific">Tetradesmus obliquus</name>
    <name type="common">Green alga</name>
    <name type="synonym">Acutodesmus obliquus</name>
    <dbReference type="NCBI Taxonomy" id="3088"/>
    <lineage>
        <taxon>Eukaryota</taxon>
        <taxon>Viridiplantae</taxon>
        <taxon>Chlorophyta</taxon>
        <taxon>core chlorophytes</taxon>
        <taxon>Chlorophyceae</taxon>
        <taxon>CS clade</taxon>
        <taxon>Sphaeropleales</taxon>
        <taxon>Scenedesmaceae</taxon>
        <taxon>Tetradesmus</taxon>
    </lineage>
</organism>
<dbReference type="InterPro" id="IPR018108">
    <property type="entry name" value="MCP_transmembrane"/>
</dbReference>
<evidence type="ECO:0000256" key="7">
    <source>
        <dbReference type="RuleBase" id="RU000488"/>
    </source>
</evidence>
<protein>
    <submittedName>
        <fullName evidence="9">Uncharacterized protein</fullName>
    </submittedName>
</protein>
<feature type="compositionally biased region" description="Polar residues" evidence="8">
    <location>
        <begin position="39"/>
        <end position="49"/>
    </location>
</feature>
<keyword evidence="3 6" id="KW-0812">Transmembrane</keyword>
<evidence type="ECO:0000256" key="2">
    <source>
        <dbReference type="ARBA" id="ARBA00022448"/>
    </source>
</evidence>